<keyword evidence="3" id="KW-1185">Reference proteome</keyword>
<organism evidence="2 3">
    <name type="scientific">Cohnella terricola</name>
    <dbReference type="NCBI Taxonomy" id="1289167"/>
    <lineage>
        <taxon>Bacteria</taxon>
        <taxon>Bacillati</taxon>
        <taxon>Bacillota</taxon>
        <taxon>Bacilli</taxon>
        <taxon>Bacillales</taxon>
        <taxon>Paenibacillaceae</taxon>
        <taxon>Cohnella</taxon>
    </lineage>
</organism>
<evidence type="ECO:0000313" key="3">
    <source>
        <dbReference type="Proteomes" id="UP000316330"/>
    </source>
</evidence>
<feature type="domain" description="DUF1266" evidence="1">
    <location>
        <begin position="54"/>
        <end position="211"/>
    </location>
</feature>
<comment type="caution">
    <text evidence="2">The sequence shown here is derived from an EMBL/GenBank/DDBJ whole genome shotgun (WGS) entry which is preliminary data.</text>
</comment>
<proteinExistence type="predicted"/>
<dbReference type="EMBL" id="VNJJ01000006">
    <property type="protein sequence ID" value="TVX99887.1"/>
    <property type="molecule type" value="Genomic_DNA"/>
</dbReference>
<dbReference type="AlphaFoldDB" id="A0A559JJ28"/>
<reference evidence="2 3" key="1">
    <citation type="submission" date="2019-07" db="EMBL/GenBank/DDBJ databases">
        <authorList>
            <person name="Kim J."/>
        </authorList>
    </citation>
    <scope>NUCLEOTIDE SEQUENCE [LARGE SCALE GENOMIC DNA]</scope>
    <source>
        <strain evidence="2 3">G13</strain>
    </source>
</reference>
<dbReference type="Pfam" id="PF06889">
    <property type="entry name" value="DUF1266"/>
    <property type="match status" value="1"/>
</dbReference>
<dbReference type="InterPro" id="IPR009677">
    <property type="entry name" value="DUF1266"/>
</dbReference>
<gene>
    <name evidence="2" type="ORF">FPZ45_13235</name>
</gene>
<dbReference type="Proteomes" id="UP000316330">
    <property type="component" value="Unassembled WGS sequence"/>
</dbReference>
<protein>
    <submittedName>
        <fullName evidence="2">DUF1266 domain-containing protein</fullName>
    </submittedName>
</protein>
<sequence length="213" mass="24097">MNETGKLGRDALELYKNAILSSNIISSSNHLGDFYAQNPGSWSNGHVKQHLGAFNISDANSLRQQLEWLITHGFREQFEQLRMLLVAIPEASHATIIESETSPERRRQMSIVRDYMWRVSPAGIAAFDCSTAMFCCCGGKQVFTIEEAEHWSFIERIVQLTRELFSNWRDYLISLSIGSQFATKANVDYVGINKAVLAKLLASEHSLLRQVEL</sequence>
<evidence type="ECO:0000259" key="1">
    <source>
        <dbReference type="Pfam" id="PF06889"/>
    </source>
</evidence>
<dbReference type="OrthoDB" id="2626093at2"/>
<dbReference type="RefSeq" id="WP_144702309.1">
    <property type="nucleotide sequence ID" value="NZ_VNJJ01000006.1"/>
</dbReference>
<accession>A0A559JJ28</accession>
<name>A0A559JJ28_9BACL</name>
<evidence type="ECO:0000313" key="2">
    <source>
        <dbReference type="EMBL" id="TVX99887.1"/>
    </source>
</evidence>